<keyword evidence="5" id="KW-1185">Reference proteome</keyword>
<evidence type="ECO:0000259" key="3">
    <source>
        <dbReference type="Pfam" id="PF09130"/>
    </source>
</evidence>
<dbReference type="SUPFAM" id="SSF51735">
    <property type="entry name" value="NAD(P)-binding Rossmann-fold domains"/>
    <property type="match status" value="1"/>
</dbReference>
<evidence type="ECO:0000313" key="5">
    <source>
        <dbReference type="Proteomes" id="UP001431209"/>
    </source>
</evidence>
<organism evidence="4 5">
    <name type="scientific">Acrasis kona</name>
    <dbReference type="NCBI Taxonomy" id="1008807"/>
    <lineage>
        <taxon>Eukaryota</taxon>
        <taxon>Discoba</taxon>
        <taxon>Heterolobosea</taxon>
        <taxon>Tetramitia</taxon>
        <taxon>Eutetramitia</taxon>
        <taxon>Acrasidae</taxon>
        <taxon>Acrasis</taxon>
    </lineage>
</organism>
<dbReference type="InterPro" id="IPR015814">
    <property type="entry name" value="Pgluconate_DH_NAD-bd_C"/>
</dbReference>
<dbReference type="InterPro" id="IPR036291">
    <property type="entry name" value="NAD(P)-bd_dom_sf"/>
</dbReference>
<feature type="domain" description="6-phosphogluconate dehydrogenase NADP-binding" evidence="2">
    <location>
        <begin position="5"/>
        <end position="151"/>
    </location>
</feature>
<dbReference type="EMBL" id="JAOPGA020000129">
    <property type="protein sequence ID" value="KAL0477008.1"/>
    <property type="molecule type" value="Genomic_DNA"/>
</dbReference>
<dbReference type="GO" id="GO:0050661">
    <property type="term" value="F:NADP binding"/>
    <property type="evidence" value="ECO:0007669"/>
    <property type="project" value="InterPro"/>
</dbReference>
<dbReference type="SUPFAM" id="SSF48179">
    <property type="entry name" value="6-phosphogluconate dehydrogenase C-terminal domain-like"/>
    <property type="match status" value="1"/>
</dbReference>
<feature type="domain" description="Phosphogluconate dehydrogenase NAD-binding putative C-terminal" evidence="3">
    <location>
        <begin position="195"/>
        <end position="264"/>
    </location>
</feature>
<dbReference type="PANTHER" id="PTHR43580">
    <property type="entry name" value="OXIDOREDUCTASE GLYR1-RELATED"/>
    <property type="match status" value="1"/>
</dbReference>
<evidence type="ECO:0000313" key="4">
    <source>
        <dbReference type="EMBL" id="KAL0477008.1"/>
    </source>
</evidence>
<dbReference type="InterPro" id="IPR013328">
    <property type="entry name" value="6PGD_dom2"/>
</dbReference>
<dbReference type="Gene3D" id="1.10.1040.10">
    <property type="entry name" value="N-(1-d-carboxylethyl)-l-norvaline Dehydrogenase, domain 2"/>
    <property type="match status" value="1"/>
</dbReference>
<dbReference type="Gene3D" id="3.40.50.720">
    <property type="entry name" value="NAD(P)-binding Rossmann-like Domain"/>
    <property type="match status" value="1"/>
</dbReference>
<dbReference type="Proteomes" id="UP001431209">
    <property type="component" value="Unassembled WGS sequence"/>
</dbReference>
<dbReference type="InterPro" id="IPR006115">
    <property type="entry name" value="6PGDH_NADP-bd"/>
</dbReference>
<accession>A0AAW2YJ44</accession>
<reference evidence="4 5" key="1">
    <citation type="submission" date="2024-03" db="EMBL/GenBank/DDBJ databases">
        <title>The Acrasis kona genome and developmental transcriptomes reveal deep origins of eukaryotic multicellular pathways.</title>
        <authorList>
            <person name="Sheikh S."/>
            <person name="Fu C.-J."/>
            <person name="Brown M.W."/>
            <person name="Baldauf S.L."/>
        </authorList>
    </citation>
    <scope>NUCLEOTIDE SEQUENCE [LARGE SCALE GENOMIC DNA]</scope>
    <source>
        <strain evidence="4 5">ATCC MYA-3509</strain>
    </source>
</reference>
<dbReference type="AlphaFoldDB" id="A0AAW2YJ44"/>
<sequence length="289" mass="31336">MIKPRIGIFGVGEMGAAVGRKLVESGYSVKVDVTGRSERSIKRVKDYNLSTTTTIKLLTSSDVLLSIVPPEKAFVVATTVANQLSGLENKPLYVDCNAVSPNTIQKIYELFQERNLNFLDACIIGNPPTQTNNPTFYASGTEENIDTFKQLHDQGQGLNIKVAGQNVGAASALKMSYSGIHKGIFAIVSAMTIAAEKHGALDGLLGELACSGIPQLEKAKNLTNFLGPRAYRFGFEMREISEFAGHEDAEGSIYNGIANFYDRIAMDKNNNTTGEWSVLEDVSKKANSK</sequence>
<comment type="similarity">
    <text evidence="1">Belongs to the HIBADH-related family. NP60 subfamily.</text>
</comment>
<dbReference type="Pfam" id="PF09130">
    <property type="entry name" value="DUF1932"/>
    <property type="match status" value="1"/>
</dbReference>
<gene>
    <name evidence="4" type="ORF">AKO1_006366</name>
</gene>
<dbReference type="PANTHER" id="PTHR43580:SF2">
    <property type="entry name" value="CYTOKINE-LIKE NUCLEAR FACTOR N-PAC"/>
    <property type="match status" value="1"/>
</dbReference>
<proteinExistence type="inferred from homology"/>
<evidence type="ECO:0000259" key="2">
    <source>
        <dbReference type="Pfam" id="PF03446"/>
    </source>
</evidence>
<protein>
    <submittedName>
        <fullName evidence="4">Y7SR</fullName>
    </submittedName>
</protein>
<dbReference type="Pfam" id="PF03446">
    <property type="entry name" value="NAD_binding_2"/>
    <property type="match status" value="1"/>
</dbReference>
<evidence type="ECO:0000256" key="1">
    <source>
        <dbReference type="ARBA" id="ARBA00007598"/>
    </source>
</evidence>
<name>A0AAW2YJ44_9EUKA</name>
<comment type="caution">
    <text evidence="4">The sequence shown here is derived from an EMBL/GenBank/DDBJ whole genome shotgun (WGS) entry which is preliminary data.</text>
</comment>
<dbReference type="InterPro" id="IPR051265">
    <property type="entry name" value="HIBADH-related_NP60_sf"/>
</dbReference>
<dbReference type="InterPro" id="IPR008927">
    <property type="entry name" value="6-PGluconate_DH-like_C_sf"/>
</dbReference>